<reference evidence="11 12" key="1">
    <citation type="submission" date="2020-04" db="EMBL/GenBank/DDBJ databases">
        <title>Rhodospirillaceae bacterium KN72 isolated from deep sea.</title>
        <authorList>
            <person name="Zhang D.-C."/>
        </authorList>
    </citation>
    <scope>NUCLEOTIDE SEQUENCE [LARGE SCALE GENOMIC DNA]</scope>
    <source>
        <strain evidence="11 12">KN72</strain>
    </source>
</reference>
<dbReference type="AlphaFoldDB" id="A0A7Y0E3L8"/>
<dbReference type="PANTHER" id="PTHR18866:SF33">
    <property type="entry name" value="METHYLCROTONOYL-COA CARBOXYLASE SUBUNIT ALPHA, MITOCHONDRIAL-RELATED"/>
    <property type="match status" value="1"/>
</dbReference>
<evidence type="ECO:0000259" key="10">
    <source>
        <dbReference type="PROSITE" id="PS50979"/>
    </source>
</evidence>
<dbReference type="FunFam" id="3.30.470.20:FF:000028">
    <property type="entry name" value="Methylcrotonoyl-CoA carboxylase subunit alpha, mitochondrial"/>
    <property type="match status" value="1"/>
</dbReference>
<dbReference type="InterPro" id="IPR048429">
    <property type="entry name" value="MCC_alpha_BT"/>
</dbReference>
<gene>
    <name evidence="11" type="ORF">HH303_19305</name>
</gene>
<dbReference type="InterPro" id="IPR005482">
    <property type="entry name" value="Biotin_COase_C"/>
</dbReference>
<name>A0A7Y0E3L8_9PROT</name>
<keyword evidence="12" id="KW-1185">Reference proteome</keyword>
<dbReference type="PROSITE" id="PS50968">
    <property type="entry name" value="BIOTINYL_LIPOYL"/>
    <property type="match status" value="1"/>
</dbReference>
<feature type="domain" description="ATP-grasp" evidence="9">
    <location>
        <begin position="120"/>
        <end position="322"/>
    </location>
</feature>
<dbReference type="InterPro" id="IPR005481">
    <property type="entry name" value="BC-like_N"/>
</dbReference>
<dbReference type="PROSITE" id="PS50979">
    <property type="entry name" value="BC"/>
    <property type="match status" value="1"/>
</dbReference>
<accession>A0A7Y0E3L8</accession>
<evidence type="ECO:0000256" key="7">
    <source>
        <dbReference type="PROSITE-ProRule" id="PRU00409"/>
    </source>
</evidence>
<evidence type="ECO:0000313" key="12">
    <source>
        <dbReference type="Proteomes" id="UP000539372"/>
    </source>
</evidence>
<dbReference type="EMBL" id="JABBNT010000007">
    <property type="protein sequence ID" value="NMM46647.1"/>
    <property type="molecule type" value="Genomic_DNA"/>
</dbReference>
<dbReference type="InterPro" id="IPR011761">
    <property type="entry name" value="ATP-grasp"/>
</dbReference>
<dbReference type="InterPro" id="IPR011054">
    <property type="entry name" value="Rudment_hybrid_motif"/>
</dbReference>
<evidence type="ECO:0000256" key="6">
    <source>
        <dbReference type="ARBA" id="ARBA00023267"/>
    </source>
</evidence>
<keyword evidence="3 7" id="KW-0547">Nucleotide-binding</keyword>
<dbReference type="Proteomes" id="UP000539372">
    <property type="component" value="Unassembled WGS sequence"/>
</dbReference>
<dbReference type="SUPFAM" id="SSF52440">
    <property type="entry name" value="PreATP-grasp domain"/>
    <property type="match status" value="1"/>
</dbReference>
<evidence type="ECO:0000259" key="9">
    <source>
        <dbReference type="PROSITE" id="PS50975"/>
    </source>
</evidence>
<dbReference type="Gene3D" id="3.30.470.20">
    <property type="entry name" value="ATP-grasp fold, B domain"/>
    <property type="match status" value="1"/>
</dbReference>
<organism evidence="11 12">
    <name type="scientific">Pacificispira spongiicola</name>
    <dbReference type="NCBI Taxonomy" id="2729598"/>
    <lineage>
        <taxon>Bacteria</taxon>
        <taxon>Pseudomonadati</taxon>
        <taxon>Pseudomonadota</taxon>
        <taxon>Alphaproteobacteria</taxon>
        <taxon>Rhodospirillales</taxon>
        <taxon>Rhodospirillaceae</taxon>
        <taxon>Pacificispira</taxon>
    </lineage>
</organism>
<dbReference type="NCBIfam" id="NF006367">
    <property type="entry name" value="PRK08591.1"/>
    <property type="match status" value="1"/>
</dbReference>
<dbReference type="InterPro" id="IPR005479">
    <property type="entry name" value="CPAse_ATP-bd"/>
</dbReference>
<dbReference type="PROSITE" id="PS00188">
    <property type="entry name" value="BIOTIN"/>
    <property type="match status" value="1"/>
</dbReference>
<dbReference type="Gene3D" id="2.40.50.100">
    <property type="match status" value="1"/>
</dbReference>
<dbReference type="GO" id="GO:0046872">
    <property type="term" value="F:metal ion binding"/>
    <property type="evidence" value="ECO:0007669"/>
    <property type="project" value="InterPro"/>
</dbReference>
<dbReference type="Pfam" id="PF21139">
    <property type="entry name" value="BT_MCC_alpha"/>
    <property type="match status" value="1"/>
</dbReference>
<dbReference type="SMART" id="SM00878">
    <property type="entry name" value="Biotin_carb_C"/>
    <property type="match status" value="1"/>
</dbReference>
<comment type="cofactor">
    <cofactor evidence="1">
        <name>biotin</name>
        <dbReference type="ChEBI" id="CHEBI:57586"/>
    </cofactor>
</comment>
<evidence type="ECO:0000313" key="11">
    <source>
        <dbReference type="EMBL" id="NMM46647.1"/>
    </source>
</evidence>
<dbReference type="InterPro" id="IPR050856">
    <property type="entry name" value="Biotin_carboxylase_complex"/>
</dbReference>
<evidence type="ECO:0000259" key="8">
    <source>
        <dbReference type="PROSITE" id="PS50968"/>
    </source>
</evidence>
<dbReference type="FunFam" id="3.40.50.20:FF:000010">
    <property type="entry name" value="Propionyl-CoA carboxylase subunit alpha"/>
    <property type="match status" value="1"/>
</dbReference>
<feature type="domain" description="Biotin carboxylation" evidence="10">
    <location>
        <begin position="1"/>
        <end position="452"/>
    </location>
</feature>
<dbReference type="GO" id="GO:0005524">
    <property type="term" value="F:ATP binding"/>
    <property type="evidence" value="ECO:0007669"/>
    <property type="project" value="UniProtKB-UniRule"/>
</dbReference>
<keyword evidence="2" id="KW-0436">Ligase</keyword>
<dbReference type="InterPro" id="IPR000089">
    <property type="entry name" value="Biotin_lipoyl"/>
</dbReference>
<dbReference type="Pfam" id="PF00289">
    <property type="entry name" value="Biotin_carb_N"/>
    <property type="match status" value="1"/>
</dbReference>
<keyword evidence="6" id="KW-0092">Biotin</keyword>
<keyword evidence="5" id="KW-0809">Transit peptide</keyword>
<dbReference type="FunFam" id="2.40.50.100:FF:000003">
    <property type="entry name" value="Acetyl-CoA carboxylase biotin carboxyl carrier protein"/>
    <property type="match status" value="1"/>
</dbReference>
<dbReference type="PROSITE" id="PS50975">
    <property type="entry name" value="ATP_GRASP"/>
    <property type="match status" value="1"/>
</dbReference>
<dbReference type="FunFam" id="3.30.1490.20:FF:000003">
    <property type="entry name" value="acetyl-CoA carboxylase isoform X1"/>
    <property type="match status" value="1"/>
</dbReference>
<evidence type="ECO:0000256" key="4">
    <source>
        <dbReference type="ARBA" id="ARBA00022840"/>
    </source>
</evidence>
<dbReference type="SMART" id="SM01209">
    <property type="entry name" value="GARS_A"/>
    <property type="match status" value="1"/>
</dbReference>
<comment type="caution">
    <text evidence="11">The sequence shown here is derived from an EMBL/GenBank/DDBJ whole genome shotgun (WGS) entry which is preliminary data.</text>
</comment>
<dbReference type="InterPro" id="IPR011053">
    <property type="entry name" value="Single_hybrid_motif"/>
</dbReference>
<dbReference type="PROSITE" id="PS00867">
    <property type="entry name" value="CPSASE_2"/>
    <property type="match status" value="1"/>
</dbReference>
<feature type="domain" description="Lipoyl-binding" evidence="8">
    <location>
        <begin position="596"/>
        <end position="673"/>
    </location>
</feature>
<dbReference type="Pfam" id="PF00364">
    <property type="entry name" value="Biotin_lipoyl"/>
    <property type="match status" value="1"/>
</dbReference>
<dbReference type="PROSITE" id="PS00866">
    <property type="entry name" value="CPSASE_1"/>
    <property type="match status" value="1"/>
</dbReference>
<dbReference type="GO" id="GO:0016874">
    <property type="term" value="F:ligase activity"/>
    <property type="evidence" value="ECO:0007669"/>
    <property type="project" value="UniProtKB-KW"/>
</dbReference>
<dbReference type="Gene3D" id="3.30.700.40">
    <property type="match status" value="1"/>
</dbReference>
<dbReference type="RefSeq" id="WP_169627042.1">
    <property type="nucleotide sequence ID" value="NZ_JABBNT010000007.1"/>
</dbReference>
<evidence type="ECO:0000256" key="5">
    <source>
        <dbReference type="ARBA" id="ARBA00022946"/>
    </source>
</evidence>
<evidence type="ECO:0000256" key="2">
    <source>
        <dbReference type="ARBA" id="ARBA00022598"/>
    </source>
</evidence>
<dbReference type="Pfam" id="PF02785">
    <property type="entry name" value="Biotin_carb_C"/>
    <property type="match status" value="1"/>
</dbReference>
<sequence>MFKRILIANRGEIACRVIATARRLGVETVAVYSDADAAALHVAMADRAVRLGPAPARDSYLRADLILEAAKATGAEAIHPGYGFLSENADFAEACEKAGVVFIGPPASAIRAMGSKSEAKALMDKAGVPLTPGYHGADQDPAHLQAEADRIGYPVLIKASAGGGGKGMRLVETSADFEEALASCKREASASFGDDKVLVERFVTRPRHIEMQVFADSYGNAVHLFERDCSIQRRHQKVVEEATAPGMPEDLRQRMGEAAVAAALAVGYQGAGTVEFIAETASDGTPGDFFFMEMNTRLQVEHPVTEMVTGQDLVEWQLRVASGEPLPLMQEEIYDYGHAIEVRLYAEDPDGGFLPSIGVLNHLRFPQDSEGIRIDTGVRQGDEISPHYDPMIAKLIAYGPNRDVAIARLLAALRETEVAGIATNRDFLIRVLSQEDFSEGLLDTGFIAAREEMLLPGRPRADDIVLAMATLIELDGEARKARARAATGGDPYSPWARADGWRLNDAGPVDLKFKDFDGERSIRTRHHHGAWHCRVDDGAEIEATLLSVTDDFLEARIDGDRRTLGYSRSETQTGDRLTLFYGADTFVLDRLDPLASATGGDQSDHALTAPMPGKVTAIFVAAGDTVTAGQSLMILEAMKMEHTIKAPADGTVDALPFAVGDQVTDGAVLISFAEE</sequence>
<evidence type="ECO:0000256" key="1">
    <source>
        <dbReference type="ARBA" id="ARBA00001953"/>
    </source>
</evidence>
<dbReference type="InterPro" id="IPR011764">
    <property type="entry name" value="Biotin_carboxylation_dom"/>
</dbReference>
<dbReference type="InterPro" id="IPR001882">
    <property type="entry name" value="Biotin_BS"/>
</dbReference>
<proteinExistence type="predicted"/>
<dbReference type="SUPFAM" id="SSF51246">
    <property type="entry name" value="Rudiment single hybrid motif"/>
    <property type="match status" value="1"/>
</dbReference>
<evidence type="ECO:0000256" key="3">
    <source>
        <dbReference type="ARBA" id="ARBA00022741"/>
    </source>
</evidence>
<dbReference type="PANTHER" id="PTHR18866">
    <property type="entry name" value="CARBOXYLASE:PYRUVATE/ACETYL-COA/PROPIONYL-COA CARBOXYLASE"/>
    <property type="match status" value="1"/>
</dbReference>
<protein>
    <submittedName>
        <fullName evidence="11">Acetyl/propionyl/methylcrotonyl-CoA carboxylase subunit alpha</fullName>
    </submittedName>
</protein>
<dbReference type="InterPro" id="IPR016185">
    <property type="entry name" value="PreATP-grasp_dom_sf"/>
</dbReference>
<dbReference type="Pfam" id="PF02786">
    <property type="entry name" value="CPSase_L_D2"/>
    <property type="match status" value="1"/>
</dbReference>
<dbReference type="CDD" id="cd06850">
    <property type="entry name" value="biotinyl_domain"/>
    <property type="match status" value="1"/>
</dbReference>
<dbReference type="SUPFAM" id="SSF56059">
    <property type="entry name" value="Glutathione synthetase ATP-binding domain-like"/>
    <property type="match status" value="1"/>
</dbReference>
<keyword evidence="4 7" id="KW-0067">ATP-binding</keyword>
<dbReference type="SUPFAM" id="SSF51230">
    <property type="entry name" value="Single hybrid motif"/>
    <property type="match status" value="1"/>
</dbReference>